<name>A0A849BIQ1_9BURK</name>
<evidence type="ECO:0000313" key="2">
    <source>
        <dbReference type="EMBL" id="NNH14186.1"/>
    </source>
</evidence>
<dbReference type="AlphaFoldDB" id="A0A849BIQ1"/>
<protein>
    <recommendedName>
        <fullName evidence="1">Phage neck terminator protein gp12-like domain-containing protein</fullName>
    </recommendedName>
</protein>
<organism evidence="2 3">
    <name type="scientific">Cupriavidus gilardii</name>
    <dbReference type="NCBI Taxonomy" id="82541"/>
    <lineage>
        <taxon>Bacteria</taxon>
        <taxon>Pseudomonadati</taxon>
        <taxon>Pseudomonadota</taxon>
        <taxon>Betaproteobacteria</taxon>
        <taxon>Burkholderiales</taxon>
        <taxon>Burkholderiaceae</taxon>
        <taxon>Cupriavidus</taxon>
    </lineage>
</organism>
<accession>A0A849BIQ1</accession>
<dbReference type="Pfam" id="PF23961">
    <property type="entry name" value="Phage_tail_terminator_9"/>
    <property type="match status" value="1"/>
</dbReference>
<feature type="domain" description="Phage neck terminator protein gp12-like" evidence="1">
    <location>
        <begin position="23"/>
        <end position="181"/>
    </location>
</feature>
<dbReference type="RefSeq" id="WP_151023557.1">
    <property type="nucleotide sequence ID" value="NZ_BAAAEB010000062.1"/>
</dbReference>
<proteinExistence type="predicted"/>
<evidence type="ECO:0000313" key="3">
    <source>
        <dbReference type="Proteomes" id="UP000542973"/>
    </source>
</evidence>
<gene>
    <name evidence="2" type="ORF">HLB16_25395</name>
</gene>
<dbReference type="Proteomes" id="UP000542973">
    <property type="component" value="Unassembled WGS sequence"/>
</dbReference>
<sequence length="197" mass="21330">MANDSSTGGYLSPAVASPPLEDDALDDLLHDLVAGVTGLPGDMVRPRWQPTVPKQPEPSVNWCAIGVTVQTNDAGPAIQHDPTGDGSDVYQRHQDIELLCTFYGPAAKGYAQMLVDGLSIPQNSEQLGLNDMKFVSAGTIRAAPDLVNQQWVRRYDVTVALRRKITRTYPVLNLLSAQVKTETDSVPPLDGTIDIHQ</sequence>
<dbReference type="EMBL" id="JABEMD010000081">
    <property type="protein sequence ID" value="NNH14186.1"/>
    <property type="molecule type" value="Genomic_DNA"/>
</dbReference>
<evidence type="ECO:0000259" key="1">
    <source>
        <dbReference type="Pfam" id="PF23961"/>
    </source>
</evidence>
<reference evidence="2 3" key="1">
    <citation type="submission" date="2020-05" db="EMBL/GenBank/DDBJ databases">
        <title>MicrobeNet Type strains.</title>
        <authorList>
            <person name="Nicholson A.C."/>
        </authorList>
    </citation>
    <scope>NUCLEOTIDE SEQUENCE [LARGE SCALE GENOMIC DNA]</scope>
    <source>
        <strain evidence="2 3">ATCC 700815</strain>
    </source>
</reference>
<comment type="caution">
    <text evidence="2">The sequence shown here is derived from an EMBL/GenBank/DDBJ whole genome shotgun (WGS) entry which is preliminary data.</text>
</comment>
<dbReference type="InterPro" id="IPR057087">
    <property type="entry name" value="Gp12-like"/>
</dbReference>